<feature type="compositionally biased region" description="Low complexity" evidence="15">
    <location>
        <begin position="361"/>
        <end position="378"/>
    </location>
</feature>
<evidence type="ECO:0000256" key="10">
    <source>
        <dbReference type="ARBA" id="ARBA00022989"/>
    </source>
</evidence>
<evidence type="ECO:0000313" key="19">
    <source>
        <dbReference type="Proteomes" id="UP000494165"/>
    </source>
</evidence>
<dbReference type="SUPFAM" id="SSF57850">
    <property type="entry name" value="RING/U-box"/>
    <property type="match status" value="1"/>
</dbReference>
<evidence type="ECO:0000256" key="2">
    <source>
        <dbReference type="ARBA" id="ARBA00004906"/>
    </source>
</evidence>
<dbReference type="Gene3D" id="3.50.30.30">
    <property type="match status" value="1"/>
</dbReference>
<keyword evidence="11 16" id="KW-0472">Membrane</keyword>
<evidence type="ECO:0000256" key="1">
    <source>
        <dbReference type="ARBA" id="ARBA00000900"/>
    </source>
</evidence>
<dbReference type="GO" id="GO:0012505">
    <property type="term" value="C:endomembrane system"/>
    <property type="evidence" value="ECO:0007669"/>
    <property type="project" value="UniProtKB-SubCell"/>
</dbReference>
<keyword evidence="4" id="KW-0808">Transferase</keyword>
<dbReference type="InterPro" id="IPR003137">
    <property type="entry name" value="PA_domain"/>
</dbReference>
<evidence type="ECO:0000256" key="7">
    <source>
        <dbReference type="ARBA" id="ARBA00022729"/>
    </source>
</evidence>
<sequence length="464" mass="51471">MVSHPLGCHGRQLTQGCRMYPQSPLPRHITAIYMVAIVSLVILCHAALAGADVLVFNRKTHEPIEDLAFRDLPARFGERLPFEGLKGLLVYSNPPSGCPSLSPPPDNLNYTGKWIALIRRYDCNFEDKVRHAQRVGYDAVIVHNVNSSEIEIMSANYSADIYIPSVFVSEEAGWLLRDSYQYDSEYYILLNDDLPFDINTHLLLPFAVVVGVCFLVTLAFAIVKCVKDYRRGQRHRLPTSSLRQIPTSKFVKGDPYETCAICLEDYIDGDKLRILPCSHAYHSKCIDPWLTKSRRVCPVCKRKVFARDERVMSDTDSDTEDENTPLVRSPSNPGTTGGTFARQRDNPFRRAMRRRDRRGNTSSEDSTSVSSAEGSTTAPAPADTANQGQTSSSAREELTTTNAPSEHSINSEQCVPAIIVVTSEVPVASTSAAARGPVEIGHEVNPEAEAQPEDQSSRRNDVIV</sequence>
<keyword evidence="5 16" id="KW-0812">Transmembrane</keyword>
<evidence type="ECO:0000256" key="11">
    <source>
        <dbReference type="ARBA" id="ARBA00023136"/>
    </source>
</evidence>
<comment type="caution">
    <text evidence="18">The sequence shown here is derived from an EMBL/GenBank/DDBJ whole genome shotgun (WGS) entry which is preliminary data.</text>
</comment>
<dbReference type="PANTHER" id="PTHR47168:SF1">
    <property type="entry name" value="OS02G0798600 PROTEIN"/>
    <property type="match status" value="1"/>
</dbReference>
<dbReference type="PROSITE" id="PS50089">
    <property type="entry name" value="ZF_RING_2"/>
    <property type="match status" value="1"/>
</dbReference>
<dbReference type="InterPro" id="IPR011016">
    <property type="entry name" value="Znf_RING-CH"/>
</dbReference>
<gene>
    <name evidence="18" type="ORF">CLODIP_2_CD11499</name>
</gene>
<keyword evidence="12" id="KW-0325">Glycoprotein</keyword>
<evidence type="ECO:0000256" key="6">
    <source>
        <dbReference type="ARBA" id="ARBA00022723"/>
    </source>
</evidence>
<name>A0A8S1BVC1_9INSE</name>
<dbReference type="GO" id="GO:0005737">
    <property type="term" value="C:cytoplasm"/>
    <property type="evidence" value="ECO:0007669"/>
    <property type="project" value="UniProtKB-ARBA"/>
</dbReference>
<comment type="pathway">
    <text evidence="2">Protein modification; protein ubiquitination.</text>
</comment>
<evidence type="ECO:0000259" key="17">
    <source>
        <dbReference type="PROSITE" id="PS50089"/>
    </source>
</evidence>
<dbReference type="EC" id="2.3.2.27" evidence="3"/>
<evidence type="ECO:0000313" key="18">
    <source>
        <dbReference type="EMBL" id="CAB3361079.1"/>
    </source>
</evidence>
<dbReference type="InterPro" id="IPR044744">
    <property type="entry name" value="ZNRF4/RNF13/RNF167_PA"/>
</dbReference>
<dbReference type="Pfam" id="PF02225">
    <property type="entry name" value="PA"/>
    <property type="match status" value="1"/>
</dbReference>
<evidence type="ECO:0000256" key="4">
    <source>
        <dbReference type="ARBA" id="ARBA00022679"/>
    </source>
</evidence>
<keyword evidence="7" id="KW-0732">Signal</keyword>
<dbReference type="AlphaFoldDB" id="A0A8S1BVC1"/>
<keyword evidence="10 16" id="KW-1133">Transmembrane helix</keyword>
<evidence type="ECO:0000256" key="14">
    <source>
        <dbReference type="PROSITE-ProRule" id="PRU00175"/>
    </source>
</evidence>
<evidence type="ECO:0000256" key="9">
    <source>
        <dbReference type="ARBA" id="ARBA00022833"/>
    </source>
</evidence>
<keyword evidence="8 14" id="KW-0863">Zinc-finger</keyword>
<dbReference type="Pfam" id="PF13639">
    <property type="entry name" value="zf-RING_2"/>
    <property type="match status" value="1"/>
</dbReference>
<dbReference type="PANTHER" id="PTHR47168">
    <property type="entry name" value="RING ZINC FINGER DOMAIN SUPERFAMILY PROTEIN-RELATED"/>
    <property type="match status" value="1"/>
</dbReference>
<feature type="transmembrane region" description="Helical" evidence="16">
    <location>
        <begin position="28"/>
        <end position="48"/>
    </location>
</feature>
<dbReference type="EMBL" id="CADEPI010000005">
    <property type="protein sequence ID" value="CAB3361079.1"/>
    <property type="molecule type" value="Genomic_DNA"/>
</dbReference>
<dbReference type="Gene3D" id="3.30.40.10">
    <property type="entry name" value="Zinc/RING finger domain, C3HC4 (zinc finger)"/>
    <property type="match status" value="1"/>
</dbReference>
<comment type="catalytic activity">
    <reaction evidence="1">
        <text>S-ubiquitinyl-[E2 ubiquitin-conjugating enzyme]-L-cysteine + [acceptor protein]-L-lysine = [E2 ubiquitin-conjugating enzyme]-L-cysteine + N(6)-ubiquitinyl-[acceptor protein]-L-lysine.</text>
        <dbReference type="EC" id="2.3.2.27"/>
    </reaction>
</comment>
<dbReference type="SUPFAM" id="SSF52025">
    <property type="entry name" value="PA domain"/>
    <property type="match status" value="1"/>
</dbReference>
<reference evidence="18 19" key="1">
    <citation type="submission" date="2020-04" db="EMBL/GenBank/DDBJ databases">
        <authorList>
            <person name="Alioto T."/>
            <person name="Alioto T."/>
            <person name="Gomez Garrido J."/>
        </authorList>
    </citation>
    <scope>NUCLEOTIDE SEQUENCE [LARGE SCALE GENOMIC DNA]</scope>
</reference>
<dbReference type="GO" id="GO:0061630">
    <property type="term" value="F:ubiquitin protein ligase activity"/>
    <property type="evidence" value="ECO:0007669"/>
    <property type="project" value="UniProtKB-EC"/>
</dbReference>
<dbReference type="InterPro" id="IPR046450">
    <property type="entry name" value="PA_dom_sf"/>
</dbReference>
<evidence type="ECO:0000256" key="5">
    <source>
        <dbReference type="ARBA" id="ARBA00022692"/>
    </source>
</evidence>
<evidence type="ECO:0000256" key="12">
    <source>
        <dbReference type="ARBA" id="ARBA00023180"/>
    </source>
</evidence>
<evidence type="ECO:0000256" key="8">
    <source>
        <dbReference type="ARBA" id="ARBA00022771"/>
    </source>
</evidence>
<evidence type="ECO:0000256" key="13">
    <source>
        <dbReference type="ARBA" id="ARBA00046288"/>
    </source>
</evidence>
<dbReference type="FunFam" id="3.30.40.10:FF:000429">
    <property type="entry name" value="E3 ubiquitin-protein ligase RNF13"/>
    <property type="match status" value="1"/>
</dbReference>
<feature type="compositionally biased region" description="Polar residues" evidence="15">
    <location>
        <begin position="384"/>
        <end position="409"/>
    </location>
</feature>
<dbReference type="InterPro" id="IPR051653">
    <property type="entry name" value="E3_ligase_sorting_rcpt"/>
</dbReference>
<feature type="region of interest" description="Disordered" evidence="15">
    <location>
        <begin position="428"/>
        <end position="464"/>
    </location>
</feature>
<keyword evidence="6" id="KW-0479">Metal-binding</keyword>
<dbReference type="GO" id="GO:0008270">
    <property type="term" value="F:zinc ion binding"/>
    <property type="evidence" value="ECO:0007669"/>
    <property type="project" value="UniProtKB-KW"/>
</dbReference>
<dbReference type="OrthoDB" id="8062037at2759"/>
<proteinExistence type="predicted"/>
<dbReference type="SMART" id="SM00184">
    <property type="entry name" value="RING"/>
    <property type="match status" value="1"/>
</dbReference>
<keyword evidence="19" id="KW-1185">Reference proteome</keyword>
<feature type="transmembrane region" description="Helical" evidence="16">
    <location>
        <begin position="202"/>
        <end position="226"/>
    </location>
</feature>
<evidence type="ECO:0000256" key="16">
    <source>
        <dbReference type="SAM" id="Phobius"/>
    </source>
</evidence>
<accession>A0A8S1BVC1</accession>
<dbReference type="InterPro" id="IPR001841">
    <property type="entry name" value="Znf_RING"/>
</dbReference>
<evidence type="ECO:0000256" key="3">
    <source>
        <dbReference type="ARBA" id="ARBA00012483"/>
    </source>
</evidence>
<feature type="domain" description="RING-type" evidence="17">
    <location>
        <begin position="259"/>
        <end position="301"/>
    </location>
</feature>
<feature type="region of interest" description="Disordered" evidence="15">
    <location>
        <begin position="310"/>
        <end position="409"/>
    </location>
</feature>
<dbReference type="SMART" id="SM00744">
    <property type="entry name" value="RINGv"/>
    <property type="match status" value="1"/>
</dbReference>
<dbReference type="FunFam" id="3.50.30.30:FF:000026">
    <property type="entry name" value="E3 ubiquitin-protein ligase RNF13"/>
    <property type="match status" value="1"/>
</dbReference>
<organism evidence="18 19">
    <name type="scientific">Cloeon dipterum</name>
    <dbReference type="NCBI Taxonomy" id="197152"/>
    <lineage>
        <taxon>Eukaryota</taxon>
        <taxon>Metazoa</taxon>
        <taxon>Ecdysozoa</taxon>
        <taxon>Arthropoda</taxon>
        <taxon>Hexapoda</taxon>
        <taxon>Insecta</taxon>
        <taxon>Pterygota</taxon>
        <taxon>Palaeoptera</taxon>
        <taxon>Ephemeroptera</taxon>
        <taxon>Pisciforma</taxon>
        <taxon>Baetidae</taxon>
        <taxon>Cloeon</taxon>
    </lineage>
</organism>
<protein>
    <recommendedName>
        <fullName evidence="3">RING-type E3 ubiquitin transferase</fullName>
        <ecNumber evidence="3">2.3.2.27</ecNumber>
    </recommendedName>
</protein>
<dbReference type="InterPro" id="IPR013083">
    <property type="entry name" value="Znf_RING/FYVE/PHD"/>
</dbReference>
<comment type="subcellular location">
    <subcellularLocation>
        <location evidence="13">Endomembrane system</location>
        <topology evidence="13">Single-pass type I membrane protein</topology>
    </subcellularLocation>
</comment>
<evidence type="ECO:0000256" key="15">
    <source>
        <dbReference type="SAM" id="MobiDB-lite"/>
    </source>
</evidence>
<keyword evidence="9" id="KW-0862">Zinc</keyword>
<dbReference type="Proteomes" id="UP000494165">
    <property type="component" value="Unassembled WGS sequence"/>
</dbReference>
<feature type="compositionally biased region" description="Basic and acidic residues" evidence="15">
    <location>
        <begin position="455"/>
        <end position="464"/>
    </location>
</feature>
<dbReference type="CDD" id="cd02123">
    <property type="entry name" value="PA_C_RZF_like"/>
    <property type="match status" value="1"/>
</dbReference>